<gene>
    <name evidence="2" type="ORF">SAMN05444410_101215</name>
</gene>
<dbReference type="NCBIfam" id="TIGR01444">
    <property type="entry name" value="fkbM_fam"/>
    <property type="match status" value="1"/>
</dbReference>
<dbReference type="Proteomes" id="UP000198711">
    <property type="component" value="Unassembled WGS sequence"/>
</dbReference>
<dbReference type="Gene3D" id="3.40.50.150">
    <property type="entry name" value="Vaccinia Virus protein VP39"/>
    <property type="match status" value="1"/>
</dbReference>
<keyword evidence="2" id="KW-0808">Transferase</keyword>
<comment type="caution">
    <text evidence="2">The sequence shown here is derived from an EMBL/GenBank/DDBJ whole genome shotgun (WGS) entry which is preliminary data.</text>
</comment>
<reference evidence="2 3" key="1">
    <citation type="submission" date="2016-10" db="EMBL/GenBank/DDBJ databases">
        <authorList>
            <person name="Varghese N."/>
            <person name="Submissions S."/>
        </authorList>
    </citation>
    <scope>NUCLEOTIDE SEQUENCE [LARGE SCALE GENOMIC DNA]</scope>
    <source>
        <strain evidence="2 3">DSM 25353</strain>
    </source>
</reference>
<dbReference type="InterPro" id="IPR052514">
    <property type="entry name" value="SAM-dependent_MTase"/>
</dbReference>
<dbReference type="PANTHER" id="PTHR34203">
    <property type="entry name" value="METHYLTRANSFERASE, FKBM FAMILY PROTEIN"/>
    <property type="match status" value="1"/>
</dbReference>
<evidence type="ECO:0000313" key="2">
    <source>
        <dbReference type="EMBL" id="SDW09065.1"/>
    </source>
</evidence>
<evidence type="ECO:0000313" key="3">
    <source>
        <dbReference type="Proteomes" id="UP000198711"/>
    </source>
</evidence>
<dbReference type="GO" id="GO:0032259">
    <property type="term" value="P:methylation"/>
    <property type="evidence" value="ECO:0007669"/>
    <property type="project" value="UniProtKB-KW"/>
</dbReference>
<organism evidence="2 3">
    <name type="scientific">Hydrobacter penzbergensis</name>
    <dbReference type="NCBI Taxonomy" id="1235997"/>
    <lineage>
        <taxon>Bacteria</taxon>
        <taxon>Pseudomonadati</taxon>
        <taxon>Bacteroidota</taxon>
        <taxon>Chitinophagia</taxon>
        <taxon>Chitinophagales</taxon>
        <taxon>Chitinophagaceae</taxon>
        <taxon>Hydrobacter</taxon>
    </lineage>
</organism>
<dbReference type="PANTHER" id="PTHR34203:SF15">
    <property type="entry name" value="SLL1173 PROTEIN"/>
    <property type="match status" value="1"/>
</dbReference>
<feature type="domain" description="Methyltransferase FkbM" evidence="1">
    <location>
        <begin position="88"/>
        <end position="241"/>
    </location>
</feature>
<dbReference type="AlphaFoldDB" id="A0A8X8IC11"/>
<dbReference type="Pfam" id="PF05050">
    <property type="entry name" value="Methyltransf_21"/>
    <property type="match status" value="1"/>
</dbReference>
<keyword evidence="3" id="KW-1185">Reference proteome</keyword>
<proteinExistence type="predicted"/>
<protein>
    <submittedName>
        <fullName evidence="2">Methyltransferase, FkbM family</fullName>
    </submittedName>
</protein>
<keyword evidence="2" id="KW-0489">Methyltransferase</keyword>
<accession>A0A8X8IC11</accession>
<dbReference type="GO" id="GO:0008168">
    <property type="term" value="F:methyltransferase activity"/>
    <property type="evidence" value="ECO:0007669"/>
    <property type="project" value="UniProtKB-KW"/>
</dbReference>
<sequence length="276" mass="31618">MSNFLANIIKGIVGRLKPPTHQGRFKSIGWLQEKILKHEDDQQEKSKTLNGMPVYYQRPYELLHTYDELFVGEMYRFQAVTDQPVILDCGANIGLSVLYFKQLYPHANIWAFEPDENNFRLLEKNIAVNHLSHVQAVPKAVWVEDGYVSFLANGTEASRITDESLAANGQQVPCVRLAGVLRNFDQVDFLKMDIEGGEHKVIPDCADELHRVRNLFLEYHGRTSDNIQLTNLLSIVQQQGFMVYIRNAADSLVHPFTEKQGTAQYDVQLNIFCYKK</sequence>
<dbReference type="InterPro" id="IPR029063">
    <property type="entry name" value="SAM-dependent_MTases_sf"/>
</dbReference>
<dbReference type="RefSeq" id="WP_092721391.1">
    <property type="nucleotide sequence ID" value="NZ_FNNO01000001.1"/>
</dbReference>
<dbReference type="InterPro" id="IPR006342">
    <property type="entry name" value="FkbM_mtfrase"/>
</dbReference>
<name>A0A8X8IC11_9BACT</name>
<evidence type="ECO:0000259" key="1">
    <source>
        <dbReference type="Pfam" id="PF05050"/>
    </source>
</evidence>
<dbReference type="EMBL" id="FNNO01000001">
    <property type="protein sequence ID" value="SDW09065.1"/>
    <property type="molecule type" value="Genomic_DNA"/>
</dbReference>
<dbReference type="SUPFAM" id="SSF53335">
    <property type="entry name" value="S-adenosyl-L-methionine-dependent methyltransferases"/>
    <property type="match status" value="1"/>
</dbReference>